<dbReference type="SUPFAM" id="SSF144064">
    <property type="entry name" value="Heme iron utilization protein-like"/>
    <property type="match status" value="1"/>
</dbReference>
<sequence>MTEIEKGRWELPDAEVGEMLHRLEGMENIMIVLRSGGATHERIGAVGEVSRVDDMIAIGGPVHTARIDPGTASRVVFDTSLVIAGGSYPALEFQDGDGTELFKAIAMGGAPAFVAAFGAEARVALEPKERMMPRMGGDADEITSDPAFILLNRLREEGDPVEIRHRLAGREQSWQGTIETVRPGMGFSNVTTDDFHLHVKAGAVSEWRETRAGWMAVAPDGSEIGLVVARMTKAAA</sequence>
<dbReference type="RefSeq" id="WP_311691099.1">
    <property type="nucleotide sequence ID" value="NZ_JAVRHL010000002.1"/>
</dbReference>
<dbReference type="Proteomes" id="UP001265259">
    <property type="component" value="Unassembled WGS sequence"/>
</dbReference>
<evidence type="ECO:0000313" key="1">
    <source>
        <dbReference type="EMBL" id="MDT0683020.1"/>
    </source>
</evidence>
<gene>
    <name evidence="1" type="ORF">RM543_10000</name>
</gene>
<organism evidence="1 2">
    <name type="scientific">Tropicimonas omnivorans</name>
    <dbReference type="NCBI Taxonomy" id="3075590"/>
    <lineage>
        <taxon>Bacteria</taxon>
        <taxon>Pseudomonadati</taxon>
        <taxon>Pseudomonadota</taxon>
        <taxon>Alphaproteobacteria</taxon>
        <taxon>Rhodobacterales</taxon>
        <taxon>Roseobacteraceae</taxon>
        <taxon>Tropicimonas</taxon>
    </lineage>
</organism>
<name>A0ABU3DH34_9RHOB</name>
<dbReference type="InterPro" id="IPR053733">
    <property type="entry name" value="Heme_Transport_Util_sf"/>
</dbReference>
<evidence type="ECO:0008006" key="3">
    <source>
        <dbReference type="Google" id="ProtNLM"/>
    </source>
</evidence>
<dbReference type="EMBL" id="JAVRHL010000002">
    <property type="protein sequence ID" value="MDT0683020.1"/>
    <property type="molecule type" value="Genomic_DNA"/>
</dbReference>
<keyword evidence="2" id="KW-1185">Reference proteome</keyword>
<protein>
    <recommendedName>
        <fullName evidence="3">Haemin-degrading HemS/ChuX domain-containing protein</fullName>
    </recommendedName>
</protein>
<evidence type="ECO:0000313" key="2">
    <source>
        <dbReference type="Proteomes" id="UP001265259"/>
    </source>
</evidence>
<reference evidence="1 2" key="1">
    <citation type="submission" date="2023-09" db="EMBL/GenBank/DDBJ databases">
        <authorList>
            <person name="Rey-Velasco X."/>
        </authorList>
    </citation>
    <scope>NUCLEOTIDE SEQUENCE [LARGE SCALE GENOMIC DNA]</scope>
    <source>
        <strain evidence="1 2">F158</strain>
    </source>
</reference>
<dbReference type="Gene3D" id="3.40.1570.10">
    <property type="entry name" value="HemS/ChuS/ChuX like domains"/>
    <property type="match status" value="1"/>
</dbReference>
<proteinExistence type="predicted"/>
<accession>A0ABU3DH34</accession>
<comment type="caution">
    <text evidence="1">The sequence shown here is derived from an EMBL/GenBank/DDBJ whole genome shotgun (WGS) entry which is preliminary data.</text>
</comment>